<organism evidence="5 6">
    <name type="scientific">Robertmurraya siralis</name>
    <dbReference type="NCBI Taxonomy" id="77777"/>
    <lineage>
        <taxon>Bacteria</taxon>
        <taxon>Bacillati</taxon>
        <taxon>Bacillota</taxon>
        <taxon>Bacilli</taxon>
        <taxon>Bacillales</taxon>
        <taxon>Bacillaceae</taxon>
        <taxon>Robertmurraya</taxon>
    </lineage>
</organism>
<name>A0A920BUV0_9BACI</name>
<dbReference type="GO" id="GO:0003677">
    <property type="term" value="F:DNA binding"/>
    <property type="evidence" value="ECO:0007669"/>
    <property type="project" value="UniProtKB-UniRule"/>
</dbReference>
<evidence type="ECO:0000259" key="4">
    <source>
        <dbReference type="PROSITE" id="PS50977"/>
    </source>
</evidence>
<evidence type="ECO:0000256" key="2">
    <source>
        <dbReference type="ARBA" id="ARBA00023125"/>
    </source>
</evidence>
<evidence type="ECO:0000313" key="6">
    <source>
        <dbReference type="Proteomes" id="UP000682111"/>
    </source>
</evidence>
<sequence length="278" mass="32392">MAKKQLIMEKALELFAKQGFEATSVQQITEYCGISKGAFYLAYKSKDELILALLDHFMEQYISDIDYTVKNTENESLLFSFYHSAFQTVQEHSNFAKLIIKEQAQTFNGDLFNKMQYYDQLLEQLIVTLIERLFGNTIIKYDLVSTIRGFMNVYTGLLLFHNIPFDIDHLSRSLSEKTKVLAEHCTIPFFTEEISMFIKKHRINKEISKGEILEILEQKIKELEASIEKESLLLLREEIINPTHHSAIIAGLLENIRSHPHCKWVAYLLRNYFGYGKN</sequence>
<dbReference type="AlphaFoldDB" id="A0A920BUV0"/>
<dbReference type="RefSeq" id="WP_137744797.1">
    <property type="nucleotide sequence ID" value="NZ_BORC01000006.1"/>
</dbReference>
<feature type="domain" description="HTH tetR-type" evidence="4">
    <location>
        <begin position="1"/>
        <end position="61"/>
    </location>
</feature>
<dbReference type="EMBL" id="BORC01000006">
    <property type="protein sequence ID" value="GIN63424.1"/>
    <property type="molecule type" value="Genomic_DNA"/>
</dbReference>
<feature type="DNA-binding region" description="H-T-H motif" evidence="3">
    <location>
        <begin position="24"/>
        <end position="43"/>
    </location>
</feature>
<reference evidence="5" key="1">
    <citation type="submission" date="2021-03" db="EMBL/GenBank/DDBJ databases">
        <title>Antimicrobial resistance genes in bacteria isolated from Japanese honey, and their potential for conferring macrolide and lincosamide resistance in the American foulbrood pathogen Paenibacillus larvae.</title>
        <authorList>
            <person name="Okamoto M."/>
            <person name="Kumagai M."/>
            <person name="Kanamori H."/>
            <person name="Takamatsu D."/>
        </authorList>
    </citation>
    <scope>NUCLEOTIDE SEQUENCE</scope>
    <source>
        <strain evidence="5">J27TS8</strain>
    </source>
</reference>
<dbReference type="OrthoDB" id="9812993at2"/>
<proteinExistence type="predicted"/>
<dbReference type="Proteomes" id="UP000682111">
    <property type="component" value="Unassembled WGS sequence"/>
</dbReference>
<dbReference type="PROSITE" id="PS50977">
    <property type="entry name" value="HTH_TETR_2"/>
    <property type="match status" value="1"/>
</dbReference>
<comment type="caution">
    <text evidence="5">The sequence shown here is derived from an EMBL/GenBank/DDBJ whole genome shotgun (WGS) entry which is preliminary data.</text>
</comment>
<dbReference type="SUPFAM" id="SSF46689">
    <property type="entry name" value="Homeodomain-like"/>
    <property type="match status" value="1"/>
</dbReference>
<protein>
    <submittedName>
        <fullName evidence="5">TetR family transcriptional regulator</fullName>
    </submittedName>
</protein>
<accession>A0A920BUV0</accession>
<dbReference type="Gene3D" id="1.10.357.10">
    <property type="entry name" value="Tetracycline Repressor, domain 2"/>
    <property type="match status" value="1"/>
</dbReference>
<evidence type="ECO:0000256" key="3">
    <source>
        <dbReference type="PROSITE-ProRule" id="PRU00335"/>
    </source>
</evidence>
<dbReference type="InterPro" id="IPR001647">
    <property type="entry name" value="HTH_TetR"/>
</dbReference>
<dbReference type="Pfam" id="PF00440">
    <property type="entry name" value="TetR_N"/>
    <property type="match status" value="1"/>
</dbReference>
<evidence type="ECO:0000313" key="5">
    <source>
        <dbReference type="EMBL" id="GIN63424.1"/>
    </source>
</evidence>
<keyword evidence="6" id="KW-1185">Reference proteome</keyword>
<dbReference type="PANTHER" id="PTHR43479">
    <property type="entry name" value="ACREF/ENVCD OPERON REPRESSOR-RELATED"/>
    <property type="match status" value="1"/>
</dbReference>
<dbReference type="PRINTS" id="PR00455">
    <property type="entry name" value="HTHTETR"/>
</dbReference>
<gene>
    <name evidence="5" type="ORF">J27TS8_34170</name>
</gene>
<dbReference type="PANTHER" id="PTHR43479:SF22">
    <property type="entry name" value="TRANSCRIPTIONAL REGULATOR, TETR FAMILY"/>
    <property type="match status" value="1"/>
</dbReference>
<evidence type="ECO:0000256" key="1">
    <source>
        <dbReference type="ARBA" id="ARBA00022491"/>
    </source>
</evidence>
<dbReference type="InterPro" id="IPR050624">
    <property type="entry name" value="HTH-type_Tx_Regulator"/>
</dbReference>
<keyword evidence="1" id="KW-0678">Repressor</keyword>
<dbReference type="InterPro" id="IPR009057">
    <property type="entry name" value="Homeodomain-like_sf"/>
</dbReference>
<keyword evidence="2 3" id="KW-0238">DNA-binding</keyword>